<dbReference type="OrthoDB" id="7210707at2"/>
<dbReference type="eggNOG" id="COG2114">
    <property type="taxonomic scope" value="Bacteria"/>
</dbReference>
<protein>
    <submittedName>
        <fullName evidence="1">Uncharacterized protein</fullName>
    </submittedName>
</protein>
<dbReference type="Proteomes" id="UP000015347">
    <property type="component" value="Unassembled WGS sequence"/>
</dbReference>
<sequence length="206" mass="20987">MSRLAVLTGDIVGSSELAPGALDSVMDEINGAAVALSGWDPGLVTGFARRGGDGWQIALGEARYAFRAALYVQAVVRRTGKDRATRIAIASAPGTLDAATRADLNAASGPAFTDSGRSLDALSDPALMVHAAGGAPAAALRLADHVSQGWTRAQARAMCETLPPDAGPRARAAEALGISRQAVNQAVWAAGWPALQEALGYLEAGA</sequence>
<accession>S9Q7E9</accession>
<comment type="caution">
    <text evidence="1">The sequence shown here is derived from an EMBL/GenBank/DDBJ whole genome shotgun (WGS) entry which is preliminary data.</text>
</comment>
<dbReference type="RefSeq" id="WP_020043143.1">
    <property type="nucleotide sequence ID" value="NZ_KE557295.1"/>
</dbReference>
<keyword evidence="2" id="KW-1185">Reference proteome</keyword>
<dbReference type="STRING" id="1123237.Salmuc_04723"/>
<dbReference type="HOGENOM" id="CLU_085936_0_0_5"/>
<name>S9Q7E9_9RHOB</name>
<organism evidence="1 2">
    <name type="scientific">Salipiger mucosus DSM 16094</name>
    <dbReference type="NCBI Taxonomy" id="1123237"/>
    <lineage>
        <taxon>Bacteria</taxon>
        <taxon>Pseudomonadati</taxon>
        <taxon>Pseudomonadota</taxon>
        <taxon>Alphaproteobacteria</taxon>
        <taxon>Rhodobacterales</taxon>
        <taxon>Roseobacteraceae</taxon>
        <taxon>Salipiger</taxon>
    </lineage>
</organism>
<gene>
    <name evidence="1" type="ORF">Salmuc_04723</name>
</gene>
<dbReference type="AlphaFoldDB" id="S9Q7E9"/>
<dbReference type="EMBL" id="APVH01000076">
    <property type="protein sequence ID" value="EPX75533.1"/>
    <property type="molecule type" value="Genomic_DNA"/>
</dbReference>
<reference evidence="2" key="1">
    <citation type="journal article" date="2014" name="Stand. Genomic Sci.">
        <title>Genome sequence of the exopolysaccharide-producing Salipiger mucosus type strain (DSM 16094(T)), a moderately halophilic member of the Roseobacter clade.</title>
        <authorList>
            <person name="Riedel T."/>
            <person name="Spring S."/>
            <person name="Fiebig A."/>
            <person name="Petersen J."/>
            <person name="Kyrpides N.C."/>
            <person name="Goker M."/>
            <person name="Klenk H.P."/>
        </authorList>
    </citation>
    <scope>NUCLEOTIDE SEQUENCE [LARGE SCALE GENOMIC DNA]</scope>
    <source>
        <strain evidence="2">DSM 16094</strain>
    </source>
</reference>
<evidence type="ECO:0000313" key="1">
    <source>
        <dbReference type="EMBL" id="EPX75533.1"/>
    </source>
</evidence>
<proteinExistence type="predicted"/>
<evidence type="ECO:0000313" key="2">
    <source>
        <dbReference type="Proteomes" id="UP000015347"/>
    </source>
</evidence>